<dbReference type="Proteomes" id="UP001595681">
    <property type="component" value="Unassembled WGS sequence"/>
</dbReference>
<dbReference type="InterPro" id="IPR005702">
    <property type="entry name" value="Wzc-like_C"/>
</dbReference>
<dbReference type="InterPro" id="IPR027417">
    <property type="entry name" value="P-loop_NTPase"/>
</dbReference>
<name>A0ABV7NG64_9SPHN</name>
<dbReference type="RefSeq" id="WP_380794690.1">
    <property type="nucleotide sequence ID" value="NZ_JBHRVU010000004.1"/>
</dbReference>
<proteinExistence type="predicted"/>
<evidence type="ECO:0000256" key="2">
    <source>
        <dbReference type="ARBA" id="ARBA00022840"/>
    </source>
</evidence>
<evidence type="ECO:0000256" key="1">
    <source>
        <dbReference type="ARBA" id="ARBA00022741"/>
    </source>
</evidence>
<dbReference type="CDD" id="cd05387">
    <property type="entry name" value="BY-kinase"/>
    <property type="match status" value="1"/>
</dbReference>
<evidence type="ECO:0000313" key="3">
    <source>
        <dbReference type="EMBL" id="MFC3441116.1"/>
    </source>
</evidence>
<sequence length="315" mass="32899">MNQHSPIKGRGSLIERATEIYDFNAALRGRAAPAVEVPADLPPVAAPFVAEPVAAAPIAAPSAAPAAFRAPDWTGPVQPIDRIALSEAGFLRPDGPVTAMSEEFRLLKRGLLAQLQSDPRGNRILVCSAHSGEGKSFCAINLALSLAAEKDREILLVDADFGKPGIPAQLGLQAGPGLMDALADPAIAIEDCVIRTDIASLAVLPAGQRSNNDTEYLASARTEQLLRRLTEGRPDRIVIFDSPPLLAASPAAVLASHAAIALLVVRADKTSESALRDAAGMLKGGAQVQLLLNAVRYHGGGRRFGSYYAKGGAEA</sequence>
<evidence type="ECO:0000313" key="4">
    <source>
        <dbReference type="Proteomes" id="UP001595681"/>
    </source>
</evidence>
<gene>
    <name evidence="3" type="ORF">ACFOKF_07885</name>
</gene>
<dbReference type="PANTHER" id="PTHR32309:SF31">
    <property type="entry name" value="CAPSULAR EXOPOLYSACCHARIDE FAMILY"/>
    <property type="match status" value="1"/>
</dbReference>
<comment type="caution">
    <text evidence="3">The sequence shown here is derived from an EMBL/GenBank/DDBJ whole genome shotgun (WGS) entry which is preliminary data.</text>
</comment>
<dbReference type="EMBL" id="JBHRVU010000004">
    <property type="protein sequence ID" value="MFC3441116.1"/>
    <property type="molecule type" value="Genomic_DNA"/>
</dbReference>
<keyword evidence="1" id="KW-0547">Nucleotide-binding</keyword>
<reference evidence="4" key="1">
    <citation type="journal article" date="2019" name="Int. J. Syst. Evol. Microbiol.">
        <title>The Global Catalogue of Microorganisms (GCM) 10K type strain sequencing project: providing services to taxonomists for standard genome sequencing and annotation.</title>
        <authorList>
            <consortium name="The Broad Institute Genomics Platform"/>
            <consortium name="The Broad Institute Genome Sequencing Center for Infectious Disease"/>
            <person name="Wu L."/>
            <person name="Ma J."/>
        </authorList>
    </citation>
    <scope>NUCLEOTIDE SEQUENCE [LARGE SCALE GENOMIC DNA]</scope>
    <source>
        <strain evidence="4">CCM 7491</strain>
    </source>
</reference>
<dbReference type="PANTHER" id="PTHR32309">
    <property type="entry name" value="TYROSINE-PROTEIN KINASE"/>
    <property type="match status" value="1"/>
</dbReference>
<keyword evidence="2" id="KW-0067">ATP-binding</keyword>
<protein>
    <submittedName>
        <fullName evidence="3">AAA family ATPase</fullName>
    </submittedName>
</protein>
<keyword evidence="4" id="KW-1185">Reference proteome</keyword>
<dbReference type="InterPro" id="IPR033756">
    <property type="entry name" value="YlxH/NBP35"/>
</dbReference>
<dbReference type="SUPFAM" id="SSF52540">
    <property type="entry name" value="P-loop containing nucleoside triphosphate hydrolases"/>
    <property type="match status" value="1"/>
</dbReference>
<dbReference type="Gene3D" id="3.40.50.300">
    <property type="entry name" value="P-loop containing nucleotide triphosphate hydrolases"/>
    <property type="match status" value="1"/>
</dbReference>
<accession>A0ABV7NG64</accession>
<dbReference type="InterPro" id="IPR050445">
    <property type="entry name" value="Bact_polysacc_biosynth/exp"/>
</dbReference>
<organism evidence="3 4">
    <name type="scientific">Sphingobium rhizovicinum</name>
    <dbReference type="NCBI Taxonomy" id="432308"/>
    <lineage>
        <taxon>Bacteria</taxon>
        <taxon>Pseudomonadati</taxon>
        <taxon>Pseudomonadota</taxon>
        <taxon>Alphaproteobacteria</taxon>
        <taxon>Sphingomonadales</taxon>
        <taxon>Sphingomonadaceae</taxon>
        <taxon>Sphingobium</taxon>
    </lineage>
</organism>
<dbReference type="Pfam" id="PF10609">
    <property type="entry name" value="ParA"/>
    <property type="match status" value="1"/>
</dbReference>